<evidence type="ECO:0000256" key="3">
    <source>
        <dbReference type="ARBA" id="ARBA00004496"/>
    </source>
</evidence>
<keyword evidence="14 15" id="KW-0511">Multifunctional enzyme</keyword>
<dbReference type="HAMAP" id="MF_01019">
    <property type="entry name" value="HisIE"/>
    <property type="match status" value="1"/>
</dbReference>
<keyword evidence="9 15" id="KW-0028">Amino-acid biosynthesis</keyword>
<gene>
    <name evidence="15 17" type="primary">hisI</name>
    <name evidence="15" type="synonym">hisIE</name>
    <name evidence="17" type="ORF">GCM10011398_28690</name>
</gene>
<dbReference type="EC" id="3.5.4.19" evidence="15"/>
<evidence type="ECO:0000313" key="18">
    <source>
        <dbReference type="Proteomes" id="UP000622860"/>
    </source>
</evidence>
<evidence type="ECO:0000256" key="5">
    <source>
        <dbReference type="ARBA" id="ARBA00005204"/>
    </source>
</evidence>
<dbReference type="PANTHER" id="PTHR42945">
    <property type="entry name" value="HISTIDINE BIOSYNTHESIS BIFUNCTIONAL PROTEIN"/>
    <property type="match status" value="1"/>
</dbReference>
<dbReference type="Gene3D" id="1.10.287.1080">
    <property type="entry name" value="MazG-like"/>
    <property type="match status" value="1"/>
</dbReference>
<dbReference type="Pfam" id="PF01502">
    <property type="entry name" value="PRA-CH"/>
    <property type="match status" value="1"/>
</dbReference>
<keyword evidence="13 15" id="KW-0368">Histidine biosynthesis</keyword>
<comment type="similarity">
    <text evidence="6 15">In the C-terminal section; belongs to the PRA-PH family.</text>
</comment>
<dbReference type="GO" id="GO:0005524">
    <property type="term" value="F:ATP binding"/>
    <property type="evidence" value="ECO:0007669"/>
    <property type="project" value="UniProtKB-KW"/>
</dbReference>
<evidence type="ECO:0000256" key="8">
    <source>
        <dbReference type="ARBA" id="ARBA00022490"/>
    </source>
</evidence>
<evidence type="ECO:0000256" key="2">
    <source>
        <dbReference type="ARBA" id="ARBA00001460"/>
    </source>
</evidence>
<evidence type="ECO:0000256" key="15">
    <source>
        <dbReference type="HAMAP-Rule" id="MF_01019"/>
    </source>
</evidence>
<organism evidence="17 18">
    <name type="scientific">Virgibacillus oceani</name>
    <dbReference type="NCBI Taxonomy" id="1479511"/>
    <lineage>
        <taxon>Bacteria</taxon>
        <taxon>Bacillati</taxon>
        <taxon>Bacillota</taxon>
        <taxon>Bacilli</taxon>
        <taxon>Bacillales</taxon>
        <taxon>Bacillaceae</taxon>
        <taxon>Virgibacillus</taxon>
    </lineage>
</organism>
<comment type="caution">
    <text evidence="17">The sequence shown here is derived from an EMBL/GenBank/DDBJ whole genome shotgun (WGS) entry which is preliminary data.</text>
</comment>
<proteinExistence type="inferred from homology"/>
<dbReference type="InterPro" id="IPR038019">
    <property type="entry name" value="PRib_AMP_CycHydrolase_sf"/>
</dbReference>
<dbReference type="GO" id="GO:0004635">
    <property type="term" value="F:phosphoribosyl-AMP cyclohydrolase activity"/>
    <property type="evidence" value="ECO:0007669"/>
    <property type="project" value="UniProtKB-UniRule"/>
</dbReference>
<dbReference type="InterPro" id="IPR023019">
    <property type="entry name" value="His_synth_HisIE"/>
</dbReference>
<evidence type="ECO:0000256" key="1">
    <source>
        <dbReference type="ARBA" id="ARBA00000024"/>
    </source>
</evidence>
<dbReference type="GO" id="GO:0000105">
    <property type="term" value="P:L-histidine biosynthetic process"/>
    <property type="evidence" value="ECO:0007669"/>
    <property type="project" value="UniProtKB-UniRule"/>
</dbReference>
<comment type="pathway">
    <text evidence="5 15">Amino-acid biosynthesis; L-histidine biosynthesis; L-histidine from 5-phospho-alpha-D-ribose 1-diphosphate: step 2/9.</text>
</comment>
<dbReference type="CDD" id="cd11534">
    <property type="entry name" value="NTP-PPase_HisIE_like"/>
    <property type="match status" value="1"/>
</dbReference>
<dbReference type="NCBIfam" id="TIGR03188">
    <property type="entry name" value="histidine_hisI"/>
    <property type="match status" value="1"/>
</dbReference>
<dbReference type="InterPro" id="IPR008179">
    <property type="entry name" value="HisE"/>
</dbReference>
<comment type="similarity">
    <text evidence="7 15">In the N-terminal section; belongs to the PRA-CH family.</text>
</comment>
<feature type="region of interest" description="Phosphoribosyl-AMP cyclohydrolase" evidence="15">
    <location>
        <begin position="1"/>
        <end position="116"/>
    </location>
</feature>
<dbReference type="NCBIfam" id="NF000768">
    <property type="entry name" value="PRK00051.1"/>
    <property type="match status" value="1"/>
</dbReference>
<dbReference type="Gene3D" id="3.10.20.810">
    <property type="entry name" value="Phosphoribosyl-AMP cyclohydrolase"/>
    <property type="match status" value="1"/>
</dbReference>
<dbReference type="InterPro" id="IPR002496">
    <property type="entry name" value="PRib_AMP_CycHydrolase_dom"/>
</dbReference>
<dbReference type="NCBIfam" id="NF002747">
    <property type="entry name" value="PRK02759.1"/>
    <property type="match status" value="1"/>
</dbReference>
<dbReference type="InterPro" id="IPR026660">
    <property type="entry name" value="PRA-CH"/>
</dbReference>
<comment type="pathway">
    <text evidence="4 15">Amino-acid biosynthesis; L-histidine biosynthesis; L-histidine from 5-phospho-alpha-D-ribose 1-diphosphate: step 3/9.</text>
</comment>
<comment type="catalytic activity">
    <reaction evidence="2 15">
        <text>1-(5-phospho-beta-D-ribosyl)-ATP + H2O = 1-(5-phospho-beta-D-ribosyl)-5'-AMP + diphosphate + H(+)</text>
        <dbReference type="Rhea" id="RHEA:22828"/>
        <dbReference type="ChEBI" id="CHEBI:15377"/>
        <dbReference type="ChEBI" id="CHEBI:15378"/>
        <dbReference type="ChEBI" id="CHEBI:33019"/>
        <dbReference type="ChEBI" id="CHEBI:59457"/>
        <dbReference type="ChEBI" id="CHEBI:73183"/>
        <dbReference type="EC" id="3.6.1.31"/>
    </reaction>
</comment>
<evidence type="ECO:0000256" key="4">
    <source>
        <dbReference type="ARBA" id="ARBA00005169"/>
    </source>
</evidence>
<feature type="region of interest" description="Phosphoribosyl-ATP pyrophosphohydrolase" evidence="15">
    <location>
        <begin position="117"/>
        <end position="213"/>
    </location>
</feature>
<keyword evidence="8 15" id="KW-0963">Cytoplasm</keyword>
<name>A0A917HJV4_9BACI</name>
<accession>A0A917HJV4</accession>
<dbReference type="SUPFAM" id="SSF141734">
    <property type="entry name" value="HisI-like"/>
    <property type="match status" value="1"/>
</dbReference>
<evidence type="ECO:0000256" key="9">
    <source>
        <dbReference type="ARBA" id="ARBA00022605"/>
    </source>
</evidence>
<keyword evidence="18" id="KW-1185">Reference proteome</keyword>
<dbReference type="HAMAP" id="MF_01021">
    <property type="entry name" value="HisI"/>
    <property type="match status" value="1"/>
</dbReference>
<dbReference type="EMBL" id="BMFR01000013">
    <property type="protein sequence ID" value="GGG81487.1"/>
    <property type="molecule type" value="Genomic_DNA"/>
</dbReference>
<keyword evidence="11 15" id="KW-0378">Hydrolase</keyword>
<dbReference type="SUPFAM" id="SSF101386">
    <property type="entry name" value="all-alpha NTP pyrophosphatases"/>
    <property type="match status" value="1"/>
</dbReference>
<evidence type="ECO:0000313" key="17">
    <source>
        <dbReference type="EMBL" id="GGG81487.1"/>
    </source>
</evidence>
<dbReference type="EC" id="3.6.1.31" evidence="15"/>
<evidence type="ECO:0000256" key="12">
    <source>
        <dbReference type="ARBA" id="ARBA00022840"/>
    </source>
</evidence>
<dbReference type="Proteomes" id="UP000622860">
    <property type="component" value="Unassembled WGS sequence"/>
</dbReference>
<evidence type="ECO:0000256" key="13">
    <source>
        <dbReference type="ARBA" id="ARBA00023102"/>
    </source>
</evidence>
<evidence type="ECO:0000256" key="11">
    <source>
        <dbReference type="ARBA" id="ARBA00022801"/>
    </source>
</evidence>
<feature type="domain" description="Phosphoribosyl-AMP cyclohydrolase" evidence="16">
    <location>
        <begin position="31"/>
        <end position="103"/>
    </location>
</feature>
<keyword evidence="10 15" id="KW-0547">Nucleotide-binding</keyword>
<dbReference type="FunFam" id="3.10.20.810:FF:000001">
    <property type="entry name" value="Histidine biosynthesis bifunctional protein HisIE"/>
    <property type="match status" value="1"/>
</dbReference>
<evidence type="ECO:0000256" key="6">
    <source>
        <dbReference type="ARBA" id="ARBA00007731"/>
    </source>
</evidence>
<evidence type="ECO:0000256" key="10">
    <source>
        <dbReference type="ARBA" id="ARBA00022741"/>
    </source>
</evidence>
<evidence type="ECO:0000256" key="7">
    <source>
        <dbReference type="ARBA" id="ARBA00008299"/>
    </source>
</evidence>
<dbReference type="HAMAP" id="MF_01020">
    <property type="entry name" value="HisE"/>
    <property type="match status" value="1"/>
</dbReference>
<dbReference type="PANTHER" id="PTHR42945:SF9">
    <property type="entry name" value="HISTIDINE BIOSYNTHESIS BIFUNCTIONAL PROTEIN HISIE"/>
    <property type="match status" value="1"/>
</dbReference>
<comment type="catalytic activity">
    <reaction evidence="1 15">
        <text>1-(5-phospho-beta-D-ribosyl)-5'-AMP + H2O = 1-(5-phospho-beta-D-ribosyl)-5-[(5-phospho-beta-D-ribosylamino)methylideneamino]imidazole-4-carboxamide</text>
        <dbReference type="Rhea" id="RHEA:20049"/>
        <dbReference type="ChEBI" id="CHEBI:15377"/>
        <dbReference type="ChEBI" id="CHEBI:58435"/>
        <dbReference type="ChEBI" id="CHEBI:59457"/>
        <dbReference type="EC" id="3.5.4.19"/>
    </reaction>
</comment>
<dbReference type="GO" id="GO:0004636">
    <property type="term" value="F:phosphoribosyl-ATP diphosphatase activity"/>
    <property type="evidence" value="ECO:0007669"/>
    <property type="project" value="UniProtKB-UniRule"/>
</dbReference>
<comment type="subcellular location">
    <subcellularLocation>
        <location evidence="3 15">Cytoplasm</location>
    </subcellularLocation>
</comment>
<evidence type="ECO:0000256" key="14">
    <source>
        <dbReference type="ARBA" id="ARBA00023268"/>
    </source>
</evidence>
<keyword evidence="12 15" id="KW-0067">ATP-binding</keyword>
<reference evidence="17" key="1">
    <citation type="journal article" date="2014" name="Int. J. Syst. Evol. Microbiol.">
        <title>Complete genome sequence of Corynebacterium casei LMG S-19264T (=DSM 44701T), isolated from a smear-ripened cheese.</title>
        <authorList>
            <consortium name="US DOE Joint Genome Institute (JGI-PGF)"/>
            <person name="Walter F."/>
            <person name="Albersmeier A."/>
            <person name="Kalinowski J."/>
            <person name="Ruckert C."/>
        </authorList>
    </citation>
    <scope>NUCLEOTIDE SEQUENCE</scope>
    <source>
        <strain evidence="17">CGMCC 1.12754</strain>
    </source>
</reference>
<sequence length="213" mass="24402">MDVNMEQISFGDDGLIPAIVQDSSTGRVLTLAYMNETSLLKTIQTQETWFFSRKRQQLWNKGETSGNKQSVKQITYDCDGDALLIQVQPLGPACHTGNESCFYQKLYETDAATFDMLEQLVNTIKQRRQEPVEGSYTTYLFNEGIDKVLKKVGEEASEVIIGAKNSDTKELIWEISDLIYHTLIVMEMQNVSVNEIRDELFKRHMQKEGIRDE</sequence>
<dbReference type="FunFam" id="1.10.287.1080:FF:000002">
    <property type="entry name" value="Histidine biosynthesis bifunctional protein HisIE"/>
    <property type="match status" value="1"/>
</dbReference>
<reference evidence="17" key="2">
    <citation type="submission" date="2020-09" db="EMBL/GenBank/DDBJ databases">
        <authorList>
            <person name="Sun Q."/>
            <person name="Zhou Y."/>
        </authorList>
    </citation>
    <scope>NUCLEOTIDE SEQUENCE</scope>
    <source>
        <strain evidence="17">CGMCC 1.12754</strain>
    </source>
</reference>
<evidence type="ECO:0000259" key="16">
    <source>
        <dbReference type="Pfam" id="PF01502"/>
    </source>
</evidence>
<protein>
    <recommendedName>
        <fullName evidence="15">Histidine biosynthesis bifunctional protein HisIE</fullName>
    </recommendedName>
    <domain>
        <recommendedName>
            <fullName evidence="15">Phosphoribosyl-AMP cyclohydrolase</fullName>
            <shortName evidence="15">PRA-CH</shortName>
            <ecNumber evidence="15">3.5.4.19</ecNumber>
        </recommendedName>
    </domain>
    <domain>
        <recommendedName>
            <fullName evidence="15">Phosphoribosyl-ATP pyrophosphatase</fullName>
            <shortName evidence="15">PRA-PH</shortName>
            <ecNumber evidence="15">3.6.1.31</ecNumber>
        </recommendedName>
    </domain>
</protein>
<dbReference type="GO" id="GO:0005737">
    <property type="term" value="C:cytoplasm"/>
    <property type="evidence" value="ECO:0007669"/>
    <property type="project" value="UniProtKB-SubCell"/>
</dbReference>
<dbReference type="AlphaFoldDB" id="A0A917HJV4"/>
<dbReference type="Pfam" id="PF01503">
    <property type="entry name" value="PRA-PH"/>
    <property type="match status" value="1"/>
</dbReference>
<dbReference type="InterPro" id="IPR021130">
    <property type="entry name" value="PRib-ATP_PPHydrolase-like"/>
</dbReference>